<feature type="domain" description="Transposase IS200-like" evidence="1">
    <location>
        <begin position="1"/>
        <end position="145"/>
    </location>
</feature>
<dbReference type="Proteomes" id="UP000177167">
    <property type="component" value="Unassembled WGS sequence"/>
</dbReference>
<dbReference type="AlphaFoldDB" id="A0A1F8F694"/>
<evidence type="ECO:0000313" key="3">
    <source>
        <dbReference type="Proteomes" id="UP000177167"/>
    </source>
</evidence>
<dbReference type="PANTHER" id="PTHR34322:SF2">
    <property type="entry name" value="TRANSPOSASE IS200-LIKE DOMAIN-CONTAINING PROTEIN"/>
    <property type="match status" value="1"/>
</dbReference>
<dbReference type="GO" id="GO:0006313">
    <property type="term" value="P:DNA transposition"/>
    <property type="evidence" value="ECO:0007669"/>
    <property type="project" value="InterPro"/>
</dbReference>
<name>A0A1F8F694_9BACT</name>
<protein>
    <recommendedName>
        <fullName evidence="1">Transposase IS200-like domain-containing protein</fullName>
    </recommendedName>
</protein>
<dbReference type="Gene3D" id="3.30.70.1290">
    <property type="entry name" value="Transposase IS200-like"/>
    <property type="match status" value="1"/>
</dbReference>
<accession>A0A1F8F694</accession>
<dbReference type="InterPro" id="IPR002686">
    <property type="entry name" value="Transposase_17"/>
</dbReference>
<reference evidence="2 3" key="1">
    <citation type="journal article" date="2016" name="Nat. Commun.">
        <title>Thousands of microbial genomes shed light on interconnected biogeochemical processes in an aquifer system.</title>
        <authorList>
            <person name="Anantharaman K."/>
            <person name="Brown C.T."/>
            <person name="Hug L.A."/>
            <person name="Sharon I."/>
            <person name="Castelle C.J."/>
            <person name="Probst A.J."/>
            <person name="Thomas B.C."/>
            <person name="Singh A."/>
            <person name="Wilkins M.J."/>
            <person name="Karaoz U."/>
            <person name="Brodie E.L."/>
            <person name="Williams K.H."/>
            <person name="Hubbard S.S."/>
            <person name="Banfield J.F."/>
        </authorList>
    </citation>
    <scope>NUCLEOTIDE SEQUENCE [LARGE SCALE GENOMIC DNA]</scope>
</reference>
<proteinExistence type="predicted"/>
<dbReference type="GO" id="GO:0004803">
    <property type="term" value="F:transposase activity"/>
    <property type="evidence" value="ECO:0007669"/>
    <property type="project" value="InterPro"/>
</dbReference>
<evidence type="ECO:0000259" key="1">
    <source>
        <dbReference type="SMART" id="SM01321"/>
    </source>
</evidence>
<sequence>MDIYHVLSRGVDKRKIFINDKDYLRFIHNLFEFNNMENTTTVSHRNFKKWDDIASRPISRKERKPRKLLVDVHAFCLMPNHYHLLLSSKVKDGIPRFMKKLNIGYAKYFNIKNDRRGALFEARYKSILVENEDHFMYLPHYIHLNPLDMYMPEWRDRKLRNYGDAIKFLENYRWSSLLDYIGQKNFPSVTSRDFLMDVFGSTNEYKLGIKEFLKDMNLGAMSISGILLEK</sequence>
<dbReference type="PANTHER" id="PTHR34322">
    <property type="entry name" value="TRANSPOSASE, Y1_TNP DOMAIN-CONTAINING"/>
    <property type="match status" value="1"/>
</dbReference>
<dbReference type="Pfam" id="PF01797">
    <property type="entry name" value="Y1_Tnp"/>
    <property type="match status" value="1"/>
</dbReference>
<evidence type="ECO:0000313" key="2">
    <source>
        <dbReference type="EMBL" id="OGN08138.1"/>
    </source>
</evidence>
<dbReference type="InterPro" id="IPR036515">
    <property type="entry name" value="Transposase_17_sf"/>
</dbReference>
<dbReference type="SUPFAM" id="SSF143422">
    <property type="entry name" value="Transposase IS200-like"/>
    <property type="match status" value="1"/>
</dbReference>
<dbReference type="GO" id="GO:0003677">
    <property type="term" value="F:DNA binding"/>
    <property type="evidence" value="ECO:0007669"/>
    <property type="project" value="InterPro"/>
</dbReference>
<organism evidence="2 3">
    <name type="scientific">Candidatus Yanofskybacteria bacterium RIFCSPHIGHO2_02_FULL_41_11</name>
    <dbReference type="NCBI Taxonomy" id="1802675"/>
    <lineage>
        <taxon>Bacteria</taxon>
        <taxon>Candidatus Yanofskyibacteriota</taxon>
    </lineage>
</organism>
<comment type="caution">
    <text evidence="2">The sequence shown here is derived from an EMBL/GenBank/DDBJ whole genome shotgun (WGS) entry which is preliminary data.</text>
</comment>
<gene>
    <name evidence="2" type="ORF">A3J46_06345</name>
</gene>
<dbReference type="EMBL" id="MGJP01000068">
    <property type="protein sequence ID" value="OGN08138.1"/>
    <property type="molecule type" value="Genomic_DNA"/>
</dbReference>
<dbReference type="SMART" id="SM01321">
    <property type="entry name" value="Y1_Tnp"/>
    <property type="match status" value="1"/>
</dbReference>